<comment type="similarity">
    <text evidence="1">Belongs to the glycosyltransferase 2 family.</text>
</comment>
<dbReference type="EMBL" id="CP002454">
    <property type="protein sequence ID" value="ADV66016.1"/>
    <property type="molecule type" value="Genomic_DNA"/>
</dbReference>
<dbReference type="SUPFAM" id="SSF53448">
    <property type="entry name" value="Nucleotide-diphospho-sugar transferases"/>
    <property type="match status" value="1"/>
</dbReference>
<evidence type="ECO:0000256" key="4">
    <source>
        <dbReference type="SAM" id="Phobius"/>
    </source>
</evidence>
<dbReference type="AlphaFoldDB" id="E8U371"/>
<reference evidence="5 6" key="1">
    <citation type="journal article" date="2011" name="Stand. Genomic Sci.">
        <title>Complete genome sequence of Deinococcus maricopensis type strain (LB-34).</title>
        <authorList>
            <person name="Pukall R."/>
            <person name="Zeytun A."/>
            <person name="Lucas S."/>
            <person name="Lapidus A."/>
            <person name="Hammon N."/>
            <person name="Deshpande S."/>
            <person name="Nolan M."/>
            <person name="Cheng J.F."/>
            <person name="Pitluck S."/>
            <person name="Liolios K."/>
            <person name="Pagani I."/>
            <person name="Mikhailova N."/>
            <person name="Ivanova N."/>
            <person name="Mavromatis K."/>
            <person name="Pati A."/>
            <person name="Tapia R."/>
            <person name="Han C."/>
            <person name="Goodwin L."/>
            <person name="Chen A."/>
            <person name="Palaniappan K."/>
            <person name="Land M."/>
            <person name="Hauser L."/>
            <person name="Chang Y.J."/>
            <person name="Jeffries C.D."/>
            <person name="Brambilla E.M."/>
            <person name="Rohde M."/>
            <person name="Goker M."/>
            <person name="Detter J.C."/>
            <person name="Woyke T."/>
            <person name="Bristow J."/>
            <person name="Eisen J.A."/>
            <person name="Markowitz V."/>
            <person name="Hugenholtz P."/>
            <person name="Kyrpides N.C."/>
            <person name="Klenk H.P."/>
        </authorList>
    </citation>
    <scope>NUCLEOTIDE SEQUENCE [LARGE SCALE GENOMIC DNA]</scope>
    <source>
        <strain evidence="6">DSM 21211 / LMG 22137 / NRRL B-23946 / LB-34</strain>
    </source>
</reference>
<feature type="transmembrane region" description="Helical" evidence="4">
    <location>
        <begin position="322"/>
        <end position="340"/>
    </location>
</feature>
<evidence type="ECO:0000256" key="2">
    <source>
        <dbReference type="ARBA" id="ARBA00022676"/>
    </source>
</evidence>
<dbReference type="Pfam" id="PF13641">
    <property type="entry name" value="Glyco_tranf_2_3"/>
    <property type="match status" value="1"/>
</dbReference>
<feature type="transmembrane region" description="Helical" evidence="4">
    <location>
        <begin position="283"/>
        <end position="310"/>
    </location>
</feature>
<dbReference type="HOGENOM" id="CLU_023978_4_0_0"/>
<keyword evidence="4" id="KW-0472">Membrane</keyword>
<accession>E8U371</accession>
<dbReference type="RefSeq" id="WP_013555521.1">
    <property type="nucleotide sequence ID" value="NC_014958.1"/>
</dbReference>
<sequence length="395" mass="43163" precursor="true">MVWIALIAVLFLVRMLLTAALACCHARTAPRALPRNGAVSVLIAAYNEEVGIERTIESVLAQRIKRLQVIVVDDGSSDNTAAIVARIAHRDRRVKLIQQSNAGKAAALNTAMPHIQYPVAVSVDADSVLAPGALAALAAHFKDPRVGAVSGDVRVAGRRSWLTTFQALEYLVGQHLDKRAQQLLGAITVVPGAAGAFRTALLRDVGGYSTDTVTEDMDLTIQIAARGYRVHFEPRACSYTEPPADLHDLWRQRLRWMFGTWQVLGKHRHLMFRRRAGTLGLLGLPYVLLFGIGGGLLAPLLDFTLVAFILSAGAALSWLEPLLTTLGAELAATSLAVLLGRDRWQNLALVWPQRLFIRAFGAMVIAVTLYRYLRGSVVHWDKLKRHGVQLEGSRA</sequence>
<evidence type="ECO:0000313" key="6">
    <source>
        <dbReference type="Proteomes" id="UP000008635"/>
    </source>
</evidence>
<keyword evidence="2" id="KW-0328">Glycosyltransferase</keyword>
<organism evidence="5 6">
    <name type="scientific">Deinococcus maricopensis (strain DSM 21211 / LMG 22137 / NRRL B-23946 / LB-34)</name>
    <dbReference type="NCBI Taxonomy" id="709986"/>
    <lineage>
        <taxon>Bacteria</taxon>
        <taxon>Thermotogati</taxon>
        <taxon>Deinococcota</taxon>
        <taxon>Deinococci</taxon>
        <taxon>Deinococcales</taxon>
        <taxon>Deinococcaceae</taxon>
        <taxon>Deinococcus</taxon>
    </lineage>
</organism>
<keyword evidence="4" id="KW-1133">Transmembrane helix</keyword>
<keyword evidence="4" id="KW-0812">Transmembrane</keyword>
<dbReference type="eggNOG" id="COG1215">
    <property type="taxonomic scope" value="Bacteria"/>
</dbReference>
<dbReference type="KEGG" id="dmr:Deima_0355"/>
<dbReference type="Proteomes" id="UP000008635">
    <property type="component" value="Chromosome"/>
</dbReference>
<name>E8U371_DEIML</name>
<keyword evidence="3 5" id="KW-0808">Transferase</keyword>
<dbReference type="STRING" id="709986.Deima_0355"/>
<dbReference type="InterPro" id="IPR029044">
    <property type="entry name" value="Nucleotide-diphossugar_trans"/>
</dbReference>
<gene>
    <name evidence="5" type="ordered locus">Deima_0355</name>
</gene>
<protein>
    <submittedName>
        <fullName evidence="5">Glycosyl transferase family 2</fullName>
    </submittedName>
</protein>
<dbReference type="PANTHER" id="PTHR43630:SF1">
    <property type="entry name" value="POLY-BETA-1,6-N-ACETYL-D-GLUCOSAMINE SYNTHASE"/>
    <property type="match status" value="1"/>
</dbReference>
<feature type="transmembrane region" description="Helical" evidence="4">
    <location>
        <begin position="355"/>
        <end position="373"/>
    </location>
</feature>
<reference evidence="6" key="2">
    <citation type="submission" date="2011-01" db="EMBL/GenBank/DDBJ databases">
        <title>The complete genome of Deinococcus maricopensis DSM 21211.</title>
        <authorList>
            <consortium name="US DOE Joint Genome Institute (JGI-PGF)"/>
            <person name="Lucas S."/>
            <person name="Copeland A."/>
            <person name="Lapidus A."/>
            <person name="Goodwin L."/>
            <person name="Pitluck S."/>
            <person name="Kyrpides N."/>
            <person name="Mavromatis K."/>
            <person name="Pagani I."/>
            <person name="Ivanova N."/>
            <person name="Ovchinnikova G."/>
            <person name="Zeytun A."/>
            <person name="Detter J.C."/>
            <person name="Han C."/>
            <person name="Land M."/>
            <person name="Hauser L."/>
            <person name="Markowitz V."/>
            <person name="Cheng J.-F."/>
            <person name="Hugenholtz P."/>
            <person name="Woyke T."/>
            <person name="Wu D."/>
            <person name="Pukall R."/>
            <person name="Gehrich-Schroeter G."/>
            <person name="Brambilla E."/>
            <person name="Klenk H.-P."/>
            <person name="Eisen J.A."/>
        </authorList>
    </citation>
    <scope>NUCLEOTIDE SEQUENCE [LARGE SCALE GENOMIC DNA]</scope>
    <source>
        <strain evidence="6">DSM 21211 / LMG 22137 / NRRL B-23946 / LB-34</strain>
    </source>
</reference>
<evidence type="ECO:0000256" key="3">
    <source>
        <dbReference type="ARBA" id="ARBA00022679"/>
    </source>
</evidence>
<dbReference type="PANTHER" id="PTHR43630">
    <property type="entry name" value="POLY-BETA-1,6-N-ACETYL-D-GLUCOSAMINE SYNTHASE"/>
    <property type="match status" value="1"/>
</dbReference>
<proteinExistence type="inferred from homology"/>
<dbReference type="GO" id="GO:0016757">
    <property type="term" value="F:glycosyltransferase activity"/>
    <property type="evidence" value="ECO:0007669"/>
    <property type="project" value="UniProtKB-KW"/>
</dbReference>
<dbReference type="Gene3D" id="3.90.550.10">
    <property type="entry name" value="Spore Coat Polysaccharide Biosynthesis Protein SpsA, Chain A"/>
    <property type="match status" value="1"/>
</dbReference>
<dbReference type="CDD" id="cd06423">
    <property type="entry name" value="CESA_like"/>
    <property type="match status" value="1"/>
</dbReference>
<keyword evidence="6" id="KW-1185">Reference proteome</keyword>
<evidence type="ECO:0000256" key="1">
    <source>
        <dbReference type="ARBA" id="ARBA00006739"/>
    </source>
</evidence>
<evidence type="ECO:0000313" key="5">
    <source>
        <dbReference type="EMBL" id="ADV66016.1"/>
    </source>
</evidence>